<feature type="compositionally biased region" description="Polar residues" evidence="1">
    <location>
        <begin position="122"/>
        <end position="140"/>
    </location>
</feature>
<keyword evidence="3" id="KW-1185">Reference proteome</keyword>
<accession>B6GVW6</accession>
<dbReference type="VEuPathDB" id="FungiDB:PCH_Pc06g00200"/>
<dbReference type="OMA" id="ANFMMLR"/>
<organism evidence="2 3">
    <name type="scientific">Penicillium rubens (strain ATCC 28089 / DSM 1075 / NRRL 1951 / Wisconsin 54-1255)</name>
    <name type="common">Penicillium chrysogenum</name>
    <dbReference type="NCBI Taxonomy" id="500485"/>
    <lineage>
        <taxon>Eukaryota</taxon>
        <taxon>Fungi</taxon>
        <taxon>Dikarya</taxon>
        <taxon>Ascomycota</taxon>
        <taxon>Pezizomycotina</taxon>
        <taxon>Eurotiomycetes</taxon>
        <taxon>Eurotiomycetidae</taxon>
        <taxon>Eurotiales</taxon>
        <taxon>Aspergillaceae</taxon>
        <taxon>Penicillium</taxon>
        <taxon>Penicillium chrysogenum species complex</taxon>
    </lineage>
</organism>
<dbReference type="EMBL" id="AM920421">
    <property type="protein sequence ID" value="CAP79013.1"/>
    <property type="molecule type" value="Genomic_DNA"/>
</dbReference>
<reference evidence="2 3" key="1">
    <citation type="journal article" date="2008" name="Nat. Biotechnol.">
        <title>Genome sequencing and analysis of the filamentous fungus Penicillium chrysogenum.</title>
        <authorList>
            <person name="van den Berg M.A."/>
            <person name="Albang R."/>
            <person name="Albermann K."/>
            <person name="Badger J.H."/>
            <person name="Daran J.-M."/>
            <person name="Driessen A.J.M."/>
            <person name="Garcia-Estrada C."/>
            <person name="Fedorova N.D."/>
            <person name="Harris D.M."/>
            <person name="Heijne W.H.M."/>
            <person name="Joardar V.S."/>
            <person name="Kiel J.A.K.W."/>
            <person name="Kovalchuk A."/>
            <person name="Martin J.F."/>
            <person name="Nierman W.C."/>
            <person name="Nijland J.G."/>
            <person name="Pronk J.T."/>
            <person name="Roubos J.A."/>
            <person name="van der Klei I.J."/>
            <person name="van Peij N.N.M.E."/>
            <person name="Veenhuis M."/>
            <person name="von Doehren H."/>
            <person name="Wagner C."/>
            <person name="Wortman J.R."/>
            <person name="Bovenberg R.A.L."/>
        </authorList>
    </citation>
    <scope>NUCLEOTIDE SEQUENCE [LARGE SCALE GENOMIC DNA]</scope>
    <source>
        <strain evidence="3">ATCC 28089 / DSM 1075 / NRRL 1951 / Wisconsin 54-1255</strain>
    </source>
</reference>
<dbReference type="HOGENOM" id="CLU_1835802_0_0_1"/>
<gene>
    <name evidence="2" type="ORF">Pc06g00200</name>
    <name evidence="2" type="ORF">PCH_Pc06g00200</name>
</gene>
<dbReference type="AlphaFoldDB" id="B6GVW6"/>
<evidence type="ECO:0000313" key="2">
    <source>
        <dbReference type="EMBL" id="CAP79013.1"/>
    </source>
</evidence>
<sequence length="140" mass="15276">MGIAVFPVMKSCQDCGGALVLEIPNEVGVFCLVRNYYFMLVRSNIETPKRKWEADSECIRSGQSANVENKRFDLLAMEGPAPGRLSDRLNIASLSVVALPGANFMMLRPYRLLSFGGLGNSRDPQSDSSGLITATKKLST</sequence>
<protein>
    <submittedName>
        <fullName evidence="2">Uncharacterized protein</fullName>
    </submittedName>
</protein>
<evidence type="ECO:0000313" key="3">
    <source>
        <dbReference type="Proteomes" id="UP000000724"/>
    </source>
</evidence>
<feature type="region of interest" description="Disordered" evidence="1">
    <location>
        <begin position="121"/>
        <end position="140"/>
    </location>
</feature>
<evidence type="ECO:0000256" key="1">
    <source>
        <dbReference type="SAM" id="MobiDB-lite"/>
    </source>
</evidence>
<dbReference type="Proteomes" id="UP000000724">
    <property type="component" value="Contig Pc00c06"/>
</dbReference>
<proteinExistence type="predicted"/>
<name>B6GVW6_PENRW</name>